<dbReference type="InterPro" id="IPR050808">
    <property type="entry name" value="Phage_Integrase"/>
</dbReference>
<evidence type="ECO:0000256" key="1">
    <source>
        <dbReference type="ARBA" id="ARBA00008857"/>
    </source>
</evidence>
<dbReference type="Gene3D" id="1.10.150.130">
    <property type="match status" value="1"/>
</dbReference>
<dbReference type="InterPro" id="IPR010998">
    <property type="entry name" value="Integrase_recombinase_N"/>
</dbReference>
<dbReference type="PROSITE" id="PS51898">
    <property type="entry name" value="TYR_RECOMBINASE"/>
    <property type="match status" value="1"/>
</dbReference>
<dbReference type="RefSeq" id="WP_074851362.1">
    <property type="nucleotide sequence ID" value="NZ_FNTS01000001.1"/>
</dbReference>
<dbReference type="PANTHER" id="PTHR30629">
    <property type="entry name" value="PROPHAGE INTEGRASE"/>
    <property type="match status" value="1"/>
</dbReference>
<dbReference type="Gene3D" id="1.10.443.10">
    <property type="entry name" value="Intergrase catalytic core"/>
    <property type="match status" value="1"/>
</dbReference>
<dbReference type="InterPro" id="IPR002104">
    <property type="entry name" value="Integrase_catalytic"/>
</dbReference>
<keyword evidence="7" id="KW-1185">Reference proteome</keyword>
<dbReference type="EMBL" id="FNTS01000001">
    <property type="protein sequence ID" value="SEC63312.1"/>
    <property type="molecule type" value="Genomic_DNA"/>
</dbReference>
<gene>
    <name evidence="6" type="ORF">SAMN04515675_0050</name>
</gene>
<accession>A0A1H4U3P3</accession>
<evidence type="ECO:0000313" key="7">
    <source>
        <dbReference type="Proteomes" id="UP000182179"/>
    </source>
</evidence>
<dbReference type="Pfam" id="PF00589">
    <property type="entry name" value="Phage_integrase"/>
    <property type="match status" value="1"/>
</dbReference>
<feature type="domain" description="Tyr recombinase" evidence="5">
    <location>
        <begin position="211"/>
        <end position="385"/>
    </location>
</feature>
<keyword evidence="2" id="KW-0229">DNA integration</keyword>
<proteinExistence type="inferred from homology"/>
<keyword evidence="3" id="KW-0238">DNA-binding</keyword>
<evidence type="ECO:0000256" key="3">
    <source>
        <dbReference type="ARBA" id="ARBA00023125"/>
    </source>
</evidence>
<sequence length="422" mass="48028">MAQTLQVQISDAAIKRYAEDLTISELKDPRHPLRFRYRNDRSKGSWHLIRFDKGGKWRKAANWPEVPARLMLESVPVVMARLMTDPAAVATVDGWEEVGQVLRWYVDRLKVDRGLSKDRRSSSMSVINRQLLPALDTLPLCKLNRDTLDRHLVWHMQEEYSLGYVKSALDVLKVIFGRALILKKITVNPLAGVTFGNFTKVKIRPKGARLRHVAVVDLLADWAEAFQADPAGIALMVLMLTHGTRITETRLAKWKNVHLQEGEWFVPGADTKSKRDHLLPLTPAAVAFLDRYRENQKARGYDGAYLFPSATHSGQPMSRSQAFAVFTRYGAGEWTSHDLRKLARTCWAKFRVDSLVVKLLLNHSLTDLEATYFQDRGEDIKRDALERWHEWLNAQGFDALQDKTGARRAVKPTAVDPAGWLA</sequence>
<protein>
    <submittedName>
        <fullName evidence="6">Site-specific recombinase XerD</fullName>
    </submittedName>
</protein>
<dbReference type="PANTHER" id="PTHR30629:SF6">
    <property type="entry name" value="PROPHAGE INTEGRASE INTA-RELATED"/>
    <property type="match status" value="1"/>
</dbReference>
<dbReference type="Proteomes" id="UP000182179">
    <property type="component" value="Unassembled WGS sequence"/>
</dbReference>
<dbReference type="SUPFAM" id="SSF56349">
    <property type="entry name" value="DNA breaking-rejoining enzymes"/>
    <property type="match status" value="1"/>
</dbReference>
<evidence type="ECO:0000256" key="4">
    <source>
        <dbReference type="ARBA" id="ARBA00023172"/>
    </source>
</evidence>
<dbReference type="InterPro" id="IPR011010">
    <property type="entry name" value="DNA_brk_join_enz"/>
</dbReference>
<evidence type="ECO:0000313" key="6">
    <source>
        <dbReference type="EMBL" id="SEC63312.1"/>
    </source>
</evidence>
<evidence type="ECO:0000256" key="2">
    <source>
        <dbReference type="ARBA" id="ARBA00022908"/>
    </source>
</evidence>
<comment type="similarity">
    <text evidence="1">Belongs to the 'phage' integrase family.</text>
</comment>
<comment type="caution">
    <text evidence="6">The sequence shown here is derived from an EMBL/GenBank/DDBJ whole genome shotgun (WGS) entry which is preliminary data.</text>
</comment>
<evidence type="ECO:0000259" key="5">
    <source>
        <dbReference type="PROSITE" id="PS51898"/>
    </source>
</evidence>
<name>A0A1H4U3P3_9PSED</name>
<keyword evidence="4" id="KW-0233">DNA recombination</keyword>
<reference evidence="6 7" key="1">
    <citation type="submission" date="2016-10" db="EMBL/GenBank/DDBJ databases">
        <authorList>
            <person name="Varghese N."/>
            <person name="Submissions S."/>
        </authorList>
    </citation>
    <scope>NUCLEOTIDE SEQUENCE [LARGE SCALE GENOMIC DNA]</scope>
    <source>
        <strain evidence="6 7">BS2773</strain>
    </source>
</reference>
<dbReference type="CDD" id="cd00801">
    <property type="entry name" value="INT_P4_C"/>
    <property type="match status" value="1"/>
</dbReference>
<organism evidence="6 7">
    <name type="scientific">Pseudomonas costantinii</name>
    <dbReference type="NCBI Taxonomy" id="168469"/>
    <lineage>
        <taxon>Bacteria</taxon>
        <taxon>Pseudomonadati</taxon>
        <taxon>Pseudomonadota</taxon>
        <taxon>Gammaproteobacteria</taxon>
        <taxon>Pseudomonadales</taxon>
        <taxon>Pseudomonadaceae</taxon>
        <taxon>Pseudomonas</taxon>
    </lineage>
</organism>
<dbReference type="InterPro" id="IPR013762">
    <property type="entry name" value="Integrase-like_cat_sf"/>
</dbReference>